<reference evidence="1" key="1">
    <citation type="submission" date="2024-03" db="EMBL/GenBank/DDBJ databases">
        <title>Novel Streptomyces species of biotechnological and ecological value are a feature of Machair soil.</title>
        <authorList>
            <person name="Prole J.R."/>
            <person name="Goodfellow M."/>
            <person name="Allenby N."/>
            <person name="Ward A.C."/>
        </authorList>
    </citation>
    <scope>NUCLEOTIDE SEQUENCE</scope>
    <source>
        <strain evidence="1">MS2.AVA.5</strain>
    </source>
</reference>
<dbReference type="Proteomes" id="UP001377168">
    <property type="component" value="Unassembled WGS sequence"/>
</dbReference>
<gene>
    <name evidence="1" type="ORF">WKI67_02965</name>
</gene>
<protein>
    <submittedName>
        <fullName evidence="1">Uncharacterized protein</fullName>
    </submittedName>
</protein>
<evidence type="ECO:0000313" key="2">
    <source>
        <dbReference type="Proteomes" id="UP001377168"/>
    </source>
</evidence>
<accession>A0ACC6PLY6</accession>
<comment type="caution">
    <text evidence="1">The sequence shown here is derived from an EMBL/GenBank/DDBJ whole genome shotgun (WGS) entry which is preliminary data.</text>
</comment>
<dbReference type="EMBL" id="JBBKAJ010000018">
    <property type="protein sequence ID" value="MEJ8632401.1"/>
    <property type="molecule type" value="Genomic_DNA"/>
</dbReference>
<proteinExistence type="predicted"/>
<evidence type="ECO:0000313" key="1">
    <source>
        <dbReference type="EMBL" id="MEJ8632401.1"/>
    </source>
</evidence>
<name>A0ACC6PLY6_9ACTN</name>
<sequence length="49" mass="5458">MRAGRRAGCALLFYGSWLMLLVQRLLGRQQSGPQSGIGLGARYYNRAIM</sequence>
<keyword evidence="2" id="KW-1185">Reference proteome</keyword>
<organism evidence="1 2">
    <name type="scientific">Streptomyces achmelvichensis</name>
    <dbReference type="NCBI Taxonomy" id="3134111"/>
    <lineage>
        <taxon>Bacteria</taxon>
        <taxon>Bacillati</taxon>
        <taxon>Actinomycetota</taxon>
        <taxon>Actinomycetes</taxon>
        <taxon>Kitasatosporales</taxon>
        <taxon>Streptomycetaceae</taxon>
        <taxon>Streptomyces</taxon>
    </lineage>
</organism>